<gene>
    <name evidence="1" type="primary">txxe 1966</name>
    <name evidence="1" type="ORF">TXXE_14005</name>
</gene>
<accession>A0ABN7S0L4</accession>
<dbReference type="EMBL" id="CAJRAY010000073">
    <property type="protein sequence ID" value="CAG5090344.1"/>
    <property type="molecule type" value="Genomic_DNA"/>
</dbReference>
<protein>
    <submittedName>
        <fullName evidence="1">Uncharacterized protein</fullName>
    </submittedName>
</protein>
<keyword evidence="2" id="KW-1185">Reference proteome</keyword>
<evidence type="ECO:0000313" key="1">
    <source>
        <dbReference type="EMBL" id="CAG5090344.1"/>
    </source>
</evidence>
<name>A0ABN7S0L4_THEXY</name>
<organism evidence="1 2">
    <name type="scientific">Thermobacillus xylanilyticus</name>
    <dbReference type="NCBI Taxonomy" id="76633"/>
    <lineage>
        <taxon>Bacteria</taxon>
        <taxon>Bacillati</taxon>
        <taxon>Bacillota</taxon>
        <taxon>Bacilli</taxon>
        <taxon>Bacillales</taxon>
        <taxon>Paenibacillaceae</taxon>
        <taxon>Thermobacillus</taxon>
    </lineage>
</organism>
<comment type="caution">
    <text evidence="1">The sequence shown here is derived from an EMBL/GenBank/DDBJ whole genome shotgun (WGS) entry which is preliminary data.</text>
</comment>
<reference evidence="1 2" key="1">
    <citation type="submission" date="2021-04" db="EMBL/GenBank/DDBJ databases">
        <authorList>
            <person name="Rakotoarivonina H."/>
        </authorList>
    </citation>
    <scope>NUCLEOTIDE SEQUENCE [LARGE SCALE GENOMIC DNA]</scope>
    <source>
        <strain evidence="1 2">XE</strain>
    </source>
</reference>
<evidence type="ECO:0000313" key="2">
    <source>
        <dbReference type="Proteomes" id="UP000681526"/>
    </source>
</evidence>
<dbReference type="Proteomes" id="UP000681526">
    <property type="component" value="Unassembled WGS sequence"/>
</dbReference>
<sequence length="70" mass="8178">MPLLMQKGVVGPKGEQGIKRLAGKGITIGNRTYQYEIKVKSKVYGDRRIYGNYDEKLRKYLFDYFDKGFH</sequence>
<proteinExistence type="predicted"/>